<keyword evidence="3" id="KW-1185">Reference proteome</keyword>
<dbReference type="NCBIfam" id="TIGR01558">
    <property type="entry name" value="sm_term_P27"/>
    <property type="match status" value="1"/>
</dbReference>
<dbReference type="Pfam" id="PF05119">
    <property type="entry name" value="Terminase_4"/>
    <property type="match status" value="1"/>
</dbReference>
<comment type="caution">
    <text evidence="2">The sequence shown here is derived from an EMBL/GenBank/DDBJ whole genome shotgun (WGS) entry which is preliminary data.</text>
</comment>
<proteinExistence type="predicted"/>
<name>A0ABV4S4X2_9BACI</name>
<accession>A0ABV4S4X2</accession>
<evidence type="ECO:0000313" key="2">
    <source>
        <dbReference type="EMBL" id="MFA2795477.1"/>
    </source>
</evidence>
<protein>
    <submittedName>
        <fullName evidence="2">Phage terminase small subunit P27 family</fullName>
    </submittedName>
</protein>
<sequence>MPRNLKSIETKTRHMTKAERETKQIAENKLKNTLPKIKAPTWLDASLKRRFNWYVNQAKELNTLTVLDSSMLARYVVYESRFIELEKAIQENPAIIDGKINPLLVEQRQTHDKLEKIESKLGFNPSDRLRFAVPQEEEIDELESFKDELRNVH</sequence>
<gene>
    <name evidence="2" type="ORF">AB1I70_29910</name>
</gene>
<evidence type="ECO:0000313" key="3">
    <source>
        <dbReference type="Proteomes" id="UP001571110"/>
    </source>
</evidence>
<evidence type="ECO:0000256" key="1">
    <source>
        <dbReference type="SAM" id="MobiDB-lite"/>
    </source>
</evidence>
<dbReference type="Proteomes" id="UP001571110">
    <property type="component" value="Unassembled WGS sequence"/>
</dbReference>
<organism evidence="2 3">
    <name type="scientific">Bacillus mobilis</name>
    <dbReference type="NCBI Taxonomy" id="2026190"/>
    <lineage>
        <taxon>Bacteria</taxon>
        <taxon>Bacillati</taxon>
        <taxon>Bacillota</taxon>
        <taxon>Bacilli</taxon>
        <taxon>Bacillales</taxon>
        <taxon>Bacillaceae</taxon>
        <taxon>Bacillus</taxon>
        <taxon>Bacillus cereus group</taxon>
    </lineage>
</organism>
<feature type="region of interest" description="Disordered" evidence="1">
    <location>
        <begin position="1"/>
        <end position="21"/>
    </location>
</feature>
<dbReference type="InterPro" id="IPR006448">
    <property type="entry name" value="Phage_term_ssu_P27"/>
</dbReference>
<dbReference type="EMBL" id="JBFDTY010000024">
    <property type="protein sequence ID" value="MFA2795477.1"/>
    <property type="molecule type" value="Genomic_DNA"/>
</dbReference>
<dbReference type="RefSeq" id="WP_372466271.1">
    <property type="nucleotide sequence ID" value="NZ_JBFDTY010000024.1"/>
</dbReference>
<reference evidence="2 3" key="1">
    <citation type="submission" date="2024-06" db="EMBL/GenBank/DDBJ databases">
        <title>Genetic profile and toxigenic potential of Bacillus cereus isolates from a Norwegian ice cream production plant,.</title>
        <authorList>
            <person name="Lindback T."/>
            <person name="Llarena A.-K."/>
            <person name="O'Sullivan K."/>
            <person name="Monshaugen M."/>
            <person name="Holmemo C.W."/>
            <person name="Aspholm M."/>
        </authorList>
    </citation>
    <scope>NUCLEOTIDE SEQUENCE [LARGE SCALE GENOMIC DNA]</scope>
    <source>
        <strain evidence="2 3">NVH-YM330</strain>
    </source>
</reference>